<dbReference type="GeneID" id="27725995"/>
<evidence type="ECO:0000256" key="2">
    <source>
        <dbReference type="ARBA" id="ARBA00012755"/>
    </source>
</evidence>
<evidence type="ECO:0000313" key="6">
    <source>
        <dbReference type="Proteomes" id="UP000028545"/>
    </source>
</evidence>
<dbReference type="PANTHER" id="PTHR35273:SF2">
    <property type="entry name" value="ALPHA-GALACTOSIDASE"/>
    <property type="match status" value="1"/>
</dbReference>
<feature type="transmembrane region" description="Helical" evidence="3">
    <location>
        <begin position="28"/>
        <end position="51"/>
    </location>
</feature>
<feature type="domain" description="Glycoside-hydrolase family GH114 TIM-barrel" evidence="4">
    <location>
        <begin position="84"/>
        <end position="317"/>
    </location>
</feature>
<protein>
    <recommendedName>
        <fullName evidence="2">alpha-galactosidase</fullName>
        <ecNumber evidence="2">3.2.1.22</ecNumber>
    </recommendedName>
</protein>
<organism evidence="5 6">
    <name type="scientific">Pseudallescheria apiosperma</name>
    <name type="common">Scedosporium apiospermum</name>
    <dbReference type="NCBI Taxonomy" id="563466"/>
    <lineage>
        <taxon>Eukaryota</taxon>
        <taxon>Fungi</taxon>
        <taxon>Dikarya</taxon>
        <taxon>Ascomycota</taxon>
        <taxon>Pezizomycotina</taxon>
        <taxon>Sordariomycetes</taxon>
        <taxon>Hypocreomycetidae</taxon>
        <taxon>Microascales</taxon>
        <taxon>Microascaceae</taxon>
        <taxon>Scedosporium</taxon>
    </lineage>
</organism>
<dbReference type="InterPro" id="IPR004352">
    <property type="entry name" value="GH114_TIM-barrel"/>
</dbReference>
<dbReference type="InterPro" id="IPR017853">
    <property type="entry name" value="GH"/>
</dbReference>
<keyword evidence="3" id="KW-0812">Transmembrane</keyword>
<dbReference type="GO" id="GO:0004557">
    <property type="term" value="F:alpha-galactosidase activity"/>
    <property type="evidence" value="ECO:0007669"/>
    <property type="project" value="UniProtKB-EC"/>
</dbReference>
<dbReference type="RefSeq" id="XP_016641529.1">
    <property type="nucleotide sequence ID" value="XM_016788892.1"/>
</dbReference>
<name>A0A084G318_PSEDA</name>
<keyword evidence="6" id="KW-1185">Reference proteome</keyword>
<dbReference type="Proteomes" id="UP000028545">
    <property type="component" value="Unassembled WGS sequence"/>
</dbReference>
<comment type="catalytic activity">
    <reaction evidence="1">
        <text>Hydrolysis of terminal, non-reducing alpha-D-galactose residues in alpha-D-galactosides, including galactose oligosaccharides, galactomannans and galactolipids.</text>
        <dbReference type="EC" id="3.2.1.22"/>
    </reaction>
</comment>
<evidence type="ECO:0000256" key="3">
    <source>
        <dbReference type="SAM" id="Phobius"/>
    </source>
</evidence>
<comment type="caution">
    <text evidence="5">The sequence shown here is derived from an EMBL/GenBank/DDBJ whole genome shotgun (WGS) entry which is preliminary data.</text>
</comment>
<dbReference type="AlphaFoldDB" id="A0A084G318"/>
<dbReference type="SUPFAM" id="SSF51445">
    <property type="entry name" value="(Trans)glycosidases"/>
    <property type="match status" value="1"/>
</dbReference>
<dbReference type="EC" id="3.2.1.22" evidence="2"/>
<keyword evidence="3" id="KW-0472">Membrane</keyword>
<dbReference type="OrthoDB" id="2108802at2759"/>
<keyword evidence="3" id="KW-1133">Transmembrane helix</keyword>
<dbReference type="EMBL" id="JOWA01000108">
    <property type="protein sequence ID" value="KEZ41730.1"/>
    <property type="molecule type" value="Genomic_DNA"/>
</dbReference>
<evidence type="ECO:0000259" key="4">
    <source>
        <dbReference type="Pfam" id="PF03537"/>
    </source>
</evidence>
<reference evidence="5 6" key="1">
    <citation type="journal article" date="2014" name="Genome Announc.">
        <title>Draft genome sequence of the pathogenic fungus Scedosporium apiospermum.</title>
        <authorList>
            <person name="Vandeputte P."/>
            <person name="Ghamrawi S."/>
            <person name="Rechenmann M."/>
            <person name="Iltis A."/>
            <person name="Giraud S."/>
            <person name="Fleury M."/>
            <person name="Thornton C."/>
            <person name="Delhaes L."/>
            <person name="Meyer W."/>
            <person name="Papon N."/>
            <person name="Bouchara J.P."/>
        </authorList>
    </citation>
    <scope>NUCLEOTIDE SEQUENCE [LARGE SCALE GENOMIC DNA]</scope>
    <source>
        <strain evidence="5 6">IHEM 14462</strain>
    </source>
</reference>
<accession>A0A084G318</accession>
<dbReference type="VEuPathDB" id="FungiDB:SAPIO_CDS6923"/>
<dbReference type="OMA" id="EYSECET"/>
<dbReference type="Pfam" id="PF03537">
    <property type="entry name" value="Glyco_hydro_114"/>
    <property type="match status" value="1"/>
</dbReference>
<gene>
    <name evidence="5" type="ORF">SAPIO_CDS6923</name>
</gene>
<proteinExistence type="predicted"/>
<sequence length="333" mass="36824">MSQLNYNSDSVGKGDQLRLANPTRWRRLAFIIAGVIVVIGLALGLGLGLGLRNGDDDDSGNEDLGPPDTGVNRTLKWTPAVGDSWQIILLHPIDLTKELTPDVAVYDLDLFNNDAENFSELQKKGKKVICYFSAGSYEDWRDDKDKFQAEDLGKELDGWPGEKWLKLSSENVRSIMAARIKIAADKGCDAIDPDNVDGYQNDNGLDLTAKDSVDFMKFLSLEAAKYKMAVGLKNAGDIIEQALPYVDFSVNEQCGQFDECGTFEKFITANKPVFRIEYPKEELPKGTSLADESKRRCASQGAGEFSTVLKNMNLDGWVEYCDGKTFTTSIQDA</sequence>
<evidence type="ECO:0000313" key="5">
    <source>
        <dbReference type="EMBL" id="KEZ41730.1"/>
    </source>
</evidence>
<evidence type="ECO:0000256" key="1">
    <source>
        <dbReference type="ARBA" id="ARBA00001255"/>
    </source>
</evidence>
<dbReference type="HOGENOM" id="CLU_051214_1_1_1"/>
<dbReference type="PANTHER" id="PTHR35273">
    <property type="entry name" value="ALPHA-1,4 POLYGALACTOSAMINIDASE, PUTATIVE (AFU_ORTHOLOGUE AFUA_3G07890)-RELATED"/>
    <property type="match status" value="1"/>
</dbReference>
<dbReference type="InterPro" id="IPR013785">
    <property type="entry name" value="Aldolase_TIM"/>
</dbReference>
<dbReference type="Gene3D" id="3.20.20.70">
    <property type="entry name" value="Aldolase class I"/>
    <property type="match status" value="1"/>
</dbReference>
<dbReference type="KEGG" id="sapo:SAPIO_CDS6923"/>